<organism evidence="1 2">
    <name type="scientific">Legionella massiliensis</name>
    <dbReference type="NCBI Taxonomy" id="1034943"/>
    <lineage>
        <taxon>Bacteria</taxon>
        <taxon>Pseudomonadati</taxon>
        <taxon>Pseudomonadota</taxon>
        <taxon>Gammaproteobacteria</taxon>
        <taxon>Legionellales</taxon>
        <taxon>Legionellaceae</taxon>
        <taxon>Legionella</taxon>
    </lineage>
</organism>
<accession>A0A078KYZ4</accession>
<evidence type="ECO:0000313" key="2">
    <source>
        <dbReference type="Proteomes" id="UP000044071"/>
    </source>
</evidence>
<evidence type="ECO:0000313" key="1">
    <source>
        <dbReference type="EMBL" id="CDZ78161.1"/>
    </source>
</evidence>
<dbReference type="STRING" id="1034943.BN59_02468"/>
<proteinExistence type="predicted"/>
<reference evidence="1 2" key="1">
    <citation type="submission" date="2014-06" db="EMBL/GenBank/DDBJ databases">
        <authorList>
            <person name="Urmite Genomes Urmite Genomes"/>
        </authorList>
    </citation>
    <scope>NUCLEOTIDE SEQUENCE [LARGE SCALE GENOMIC DNA]</scope>
</reference>
<protein>
    <submittedName>
        <fullName evidence="1">Uncharacterized protein</fullName>
    </submittedName>
</protein>
<dbReference type="EMBL" id="CCSB01000003">
    <property type="protein sequence ID" value="CDZ78161.1"/>
    <property type="molecule type" value="Genomic_DNA"/>
</dbReference>
<sequence>MMMSIMHSLDVKQQRLVLKHFPAKRSAIELGKKMVDHKTYSFRQDFADTSVVFL</sequence>
<name>A0A078KYZ4_9GAMM</name>
<keyword evidence="2" id="KW-1185">Reference proteome</keyword>
<gene>
    <name evidence="1" type="ORF">BN59_02468</name>
</gene>
<dbReference type="Proteomes" id="UP000044071">
    <property type="component" value="Unassembled WGS sequence"/>
</dbReference>
<dbReference type="AlphaFoldDB" id="A0A078KYZ4"/>